<organism evidence="2 3">
    <name type="scientific">Stylonychia lemnae</name>
    <name type="common">Ciliate</name>
    <dbReference type="NCBI Taxonomy" id="5949"/>
    <lineage>
        <taxon>Eukaryota</taxon>
        <taxon>Sar</taxon>
        <taxon>Alveolata</taxon>
        <taxon>Ciliophora</taxon>
        <taxon>Intramacronucleata</taxon>
        <taxon>Spirotrichea</taxon>
        <taxon>Stichotrichia</taxon>
        <taxon>Sporadotrichida</taxon>
        <taxon>Oxytrichidae</taxon>
        <taxon>Stylonychinae</taxon>
        <taxon>Stylonychia</taxon>
    </lineage>
</organism>
<dbReference type="InParanoid" id="A0A078AE07"/>
<gene>
    <name evidence="2" type="primary">Contig14749.g15706</name>
    <name evidence="2" type="ORF">STYLEM_9462</name>
</gene>
<dbReference type="OrthoDB" id="436703at2759"/>
<protein>
    <submittedName>
        <fullName evidence="2">Phosphoesterase family</fullName>
    </submittedName>
</protein>
<name>A0A078AE07_STYLE</name>
<dbReference type="Gene3D" id="1.10.287.1490">
    <property type="match status" value="1"/>
</dbReference>
<feature type="coiled-coil region" evidence="1">
    <location>
        <begin position="12"/>
        <end position="121"/>
    </location>
</feature>
<proteinExistence type="predicted"/>
<dbReference type="Proteomes" id="UP000039865">
    <property type="component" value="Unassembled WGS sequence"/>
</dbReference>
<reference evidence="2 3" key="1">
    <citation type="submission" date="2014-06" db="EMBL/GenBank/DDBJ databases">
        <authorList>
            <person name="Swart Estienne"/>
        </authorList>
    </citation>
    <scope>NUCLEOTIDE SEQUENCE [LARGE SCALE GENOMIC DNA]</scope>
    <source>
        <strain evidence="2 3">130c</strain>
    </source>
</reference>
<keyword evidence="1" id="KW-0175">Coiled coil</keyword>
<evidence type="ECO:0000313" key="3">
    <source>
        <dbReference type="Proteomes" id="UP000039865"/>
    </source>
</evidence>
<accession>A0A078AE07</accession>
<dbReference type="EMBL" id="CCKQ01008994">
    <property type="protein sequence ID" value="CDW80464.1"/>
    <property type="molecule type" value="Genomic_DNA"/>
</dbReference>
<keyword evidence="3" id="KW-1185">Reference proteome</keyword>
<evidence type="ECO:0000256" key="1">
    <source>
        <dbReference type="SAM" id="Coils"/>
    </source>
</evidence>
<evidence type="ECO:0000313" key="2">
    <source>
        <dbReference type="EMBL" id="CDW80464.1"/>
    </source>
</evidence>
<sequence length="127" mass="14678">MNNQGINSGAHSATLKGKINALEETITGMNEELNFYKKEIQTLRSEKETLEDVLNRKASDIRKNLANEVLRAEEEMKKSYTTQKNENNKLQQQITTLKTEKTNLQQHLLDLQRRVAELELQIGQEDH</sequence>
<dbReference type="AlphaFoldDB" id="A0A078AE07"/>